<feature type="chain" id="PRO_5041918194" evidence="1">
    <location>
        <begin position="22"/>
        <end position="159"/>
    </location>
</feature>
<sequence>MKTRVLICIVYLSSYFEQATTDVETVWLKDVTTRLQTDKRGLSDPDLPDQLSFQLKSKSRTLTLNLKRNHQIDPNIDIYTVKKLNDSLPFLEKAQDLEIEDVAYYQGIENGASMIARCVRRSNGQCEIQMGQVNVLWGIVLEKSRGNGIAPNCPDVNYR</sequence>
<reference evidence="2" key="2">
    <citation type="journal article" date="2021" name="Genome Biol. Evol.">
        <title>Developing a high-quality reference genome for a parasitic bivalve with doubly uniparental inheritance (Bivalvia: Unionida).</title>
        <authorList>
            <person name="Smith C.H."/>
        </authorList>
    </citation>
    <scope>NUCLEOTIDE SEQUENCE</scope>
    <source>
        <strain evidence="2">CHS0354</strain>
        <tissue evidence="2">Mantle</tissue>
    </source>
</reference>
<dbReference type="EMBL" id="JAEAOA010000102">
    <property type="protein sequence ID" value="KAK3610967.1"/>
    <property type="molecule type" value="Genomic_DNA"/>
</dbReference>
<comment type="caution">
    <text evidence="2">The sequence shown here is derived from an EMBL/GenBank/DDBJ whole genome shotgun (WGS) entry which is preliminary data.</text>
</comment>
<keyword evidence="1" id="KW-0732">Signal</keyword>
<protein>
    <submittedName>
        <fullName evidence="2">Uncharacterized protein</fullName>
    </submittedName>
</protein>
<accession>A0AAE0WEU0</accession>
<keyword evidence="3" id="KW-1185">Reference proteome</keyword>
<gene>
    <name evidence="2" type="ORF">CHS0354_000973</name>
</gene>
<evidence type="ECO:0000256" key="1">
    <source>
        <dbReference type="SAM" id="SignalP"/>
    </source>
</evidence>
<dbReference type="AlphaFoldDB" id="A0AAE0WEU0"/>
<reference evidence="2" key="1">
    <citation type="journal article" date="2021" name="Genome Biol. Evol.">
        <title>A High-Quality Reference Genome for a Parasitic Bivalve with Doubly Uniparental Inheritance (Bivalvia: Unionida).</title>
        <authorList>
            <person name="Smith C.H."/>
        </authorList>
    </citation>
    <scope>NUCLEOTIDE SEQUENCE</scope>
    <source>
        <strain evidence="2">CHS0354</strain>
    </source>
</reference>
<organism evidence="2 3">
    <name type="scientific">Potamilus streckersoni</name>
    <dbReference type="NCBI Taxonomy" id="2493646"/>
    <lineage>
        <taxon>Eukaryota</taxon>
        <taxon>Metazoa</taxon>
        <taxon>Spiralia</taxon>
        <taxon>Lophotrochozoa</taxon>
        <taxon>Mollusca</taxon>
        <taxon>Bivalvia</taxon>
        <taxon>Autobranchia</taxon>
        <taxon>Heteroconchia</taxon>
        <taxon>Palaeoheterodonta</taxon>
        <taxon>Unionida</taxon>
        <taxon>Unionoidea</taxon>
        <taxon>Unionidae</taxon>
        <taxon>Ambleminae</taxon>
        <taxon>Lampsilini</taxon>
        <taxon>Potamilus</taxon>
    </lineage>
</organism>
<name>A0AAE0WEU0_9BIVA</name>
<evidence type="ECO:0000313" key="2">
    <source>
        <dbReference type="EMBL" id="KAK3610967.1"/>
    </source>
</evidence>
<dbReference type="Proteomes" id="UP001195483">
    <property type="component" value="Unassembled WGS sequence"/>
</dbReference>
<proteinExistence type="predicted"/>
<reference evidence="2" key="3">
    <citation type="submission" date="2023-05" db="EMBL/GenBank/DDBJ databases">
        <authorList>
            <person name="Smith C.H."/>
        </authorList>
    </citation>
    <scope>NUCLEOTIDE SEQUENCE</scope>
    <source>
        <strain evidence="2">CHS0354</strain>
        <tissue evidence="2">Mantle</tissue>
    </source>
</reference>
<evidence type="ECO:0000313" key="3">
    <source>
        <dbReference type="Proteomes" id="UP001195483"/>
    </source>
</evidence>
<feature type="signal peptide" evidence="1">
    <location>
        <begin position="1"/>
        <end position="21"/>
    </location>
</feature>